<keyword evidence="3" id="KW-0808">Transferase</keyword>
<sequence length="303" mass="35469">MEIQVIIPVYRPDARFLQLLCMIKIQSLKNLPVLLIDSGKGMSYAEEIKGMNVKVRKINIEEFNHGGTRQWGMDLCSGADIYVFLTQDAVFFDEYAVENLVAAFTDDYVGCAYGRQVPHRGSGVFGAFARKFNYPLESHIYAIEDKRRYGIKTVFISNSFAAYRKEAIQQVHGFPKHTILSEDMCVAAKMLLQGWKIAYVANAAVYHSHDYTIFQEFKRYFDIGVFHAREPWIQQKFGKAEGEGKRFIMTEFRYVLKRCPYRFFEMILRDGMKFLGYRLGRNEKYLKNKWKMKLSMSPRYWDV</sequence>
<dbReference type="eggNOG" id="COG1216">
    <property type="taxonomic scope" value="Bacteria"/>
</dbReference>
<dbReference type="Gene3D" id="3.90.550.10">
    <property type="entry name" value="Spore Coat Polysaccharide Biosynthesis Protein SpsA, Chain A"/>
    <property type="match status" value="1"/>
</dbReference>
<dbReference type="Pfam" id="PF00535">
    <property type="entry name" value="Glycos_transf_2"/>
    <property type="match status" value="1"/>
</dbReference>
<dbReference type="STRING" id="546271.Selsp_0039"/>
<reference evidence="2 5" key="2">
    <citation type="submission" date="2011-04" db="EMBL/GenBank/DDBJ databases">
        <title>The complete genome of Selenomonas sputigena DSM 20758.</title>
        <authorList>
            <consortium name="US DOE Joint Genome Institute (JGI-PGF)"/>
            <person name="Lucas S."/>
            <person name="Copeland A."/>
            <person name="Lapidus A."/>
            <person name="Bruce D."/>
            <person name="Goodwin L."/>
            <person name="Pitluck S."/>
            <person name="Peters L."/>
            <person name="Kyrpides N."/>
            <person name="Mavromatis K."/>
            <person name="Ivanova N."/>
            <person name="Ovchinnikova G."/>
            <person name="Teshima H."/>
            <person name="Detter J.C."/>
            <person name="Tapia R."/>
            <person name="Han C."/>
            <person name="Land M."/>
            <person name="Hauser L."/>
            <person name="Markowitz V."/>
            <person name="Cheng J.-F."/>
            <person name="Hugenholtz P."/>
            <person name="Woyke T."/>
            <person name="Wu D."/>
            <person name="Gronow S."/>
            <person name="Wellnitz S."/>
            <person name="Schneider S."/>
            <person name="Klenk H.-P."/>
            <person name="Eisen J.A."/>
        </authorList>
    </citation>
    <scope>NUCLEOTIDE SEQUENCE [LARGE SCALE GENOMIC DNA]</scope>
    <source>
        <strain evidence="2">ATCC 35185</strain>
        <strain evidence="5">ATCC 35185 / DSM 20758 / VPI D19B-28</strain>
    </source>
</reference>
<dbReference type="OrthoDB" id="9790005at2"/>
<dbReference type="InterPro" id="IPR001173">
    <property type="entry name" value="Glyco_trans_2-like"/>
</dbReference>
<dbReference type="Proteomes" id="UP000011124">
    <property type="component" value="Chromosome"/>
</dbReference>
<dbReference type="EMBL" id="ACKP02000024">
    <property type="protein sequence ID" value="EEX77197.1"/>
    <property type="molecule type" value="Genomic_DNA"/>
</dbReference>
<dbReference type="KEGG" id="ssg:Selsp_0039"/>
<dbReference type="InterPro" id="IPR029044">
    <property type="entry name" value="Nucleotide-diphossugar_trans"/>
</dbReference>
<evidence type="ECO:0000259" key="1">
    <source>
        <dbReference type="Pfam" id="PF00535"/>
    </source>
</evidence>
<keyword evidence="3" id="KW-0328">Glycosyltransferase</keyword>
<evidence type="ECO:0000313" key="4">
    <source>
        <dbReference type="Proteomes" id="UP000003505"/>
    </source>
</evidence>
<accession>C9LV75</accession>
<dbReference type="SUPFAM" id="SSF53448">
    <property type="entry name" value="Nucleotide-diphospho-sugar transferases"/>
    <property type="match status" value="1"/>
</dbReference>
<name>C9LV75_SELS3</name>
<dbReference type="EMBL" id="CP002637">
    <property type="protein sequence ID" value="AEB99022.1"/>
    <property type="molecule type" value="Genomic_DNA"/>
</dbReference>
<evidence type="ECO:0000313" key="3">
    <source>
        <dbReference type="EMBL" id="EEX77197.1"/>
    </source>
</evidence>
<protein>
    <submittedName>
        <fullName evidence="2">Glycosyl transferase family 2</fullName>
    </submittedName>
    <submittedName>
        <fullName evidence="3">Glycosyltransferase, group 2 family protein</fullName>
        <ecNumber evidence="3">2.4.-.-</ecNumber>
    </submittedName>
</protein>
<keyword evidence="5" id="KW-1185">Reference proteome</keyword>
<reference evidence="3 4" key="1">
    <citation type="submission" date="2009-09" db="EMBL/GenBank/DDBJ databases">
        <authorList>
            <person name="Weinstock G."/>
            <person name="Sodergren E."/>
            <person name="Clifton S."/>
            <person name="Fulton L."/>
            <person name="Fulton B."/>
            <person name="Courtney L."/>
            <person name="Fronick C."/>
            <person name="Harrison M."/>
            <person name="Strong C."/>
            <person name="Farmer C."/>
            <person name="Delahaunty K."/>
            <person name="Markovic C."/>
            <person name="Hall O."/>
            <person name="Minx P."/>
            <person name="Tomlinson C."/>
            <person name="Mitreva M."/>
            <person name="Nelson J."/>
            <person name="Hou S."/>
            <person name="Wollam A."/>
            <person name="Pepin K.H."/>
            <person name="Johnson M."/>
            <person name="Bhonagiri V."/>
            <person name="Nash W.E."/>
            <person name="Warren W."/>
            <person name="Chinwalla A."/>
            <person name="Mardis E.R."/>
            <person name="Wilson R.K."/>
        </authorList>
    </citation>
    <scope>NUCLEOTIDE SEQUENCE [LARGE SCALE GENOMIC DNA]</scope>
    <source>
        <strain evidence="3">ATCC 35185</strain>
        <strain evidence="4">ATCC 35185 / DSM 20758 / VPI D19B-28</strain>
    </source>
</reference>
<dbReference type="HOGENOM" id="CLU_061778_1_0_9"/>
<dbReference type="RefSeq" id="WP_006192666.1">
    <property type="nucleotide sequence ID" value="NC_015437.1"/>
</dbReference>
<dbReference type="Proteomes" id="UP000003505">
    <property type="component" value="Unassembled WGS sequence"/>
</dbReference>
<dbReference type="EC" id="2.4.-.-" evidence="3"/>
<evidence type="ECO:0000313" key="2">
    <source>
        <dbReference type="EMBL" id="AEB99022.1"/>
    </source>
</evidence>
<dbReference type="GO" id="GO:0016757">
    <property type="term" value="F:glycosyltransferase activity"/>
    <property type="evidence" value="ECO:0007669"/>
    <property type="project" value="UniProtKB-KW"/>
</dbReference>
<organism evidence="3 4">
    <name type="scientific">Selenomonas sputigena (strain ATCC 35185 / DSM 20758 / CCUG 44933 / VPI D19B-28)</name>
    <dbReference type="NCBI Taxonomy" id="546271"/>
    <lineage>
        <taxon>Bacteria</taxon>
        <taxon>Bacillati</taxon>
        <taxon>Bacillota</taxon>
        <taxon>Negativicutes</taxon>
        <taxon>Selenomonadales</taxon>
        <taxon>Selenomonadaceae</taxon>
        <taxon>Selenomonas</taxon>
    </lineage>
</organism>
<proteinExistence type="predicted"/>
<dbReference type="AlphaFoldDB" id="C9LV75"/>
<feature type="domain" description="Glycosyltransferase 2-like" evidence="1">
    <location>
        <begin position="5"/>
        <end position="170"/>
    </location>
</feature>
<evidence type="ECO:0000313" key="5">
    <source>
        <dbReference type="Proteomes" id="UP000011124"/>
    </source>
</evidence>
<gene>
    <name evidence="2" type="ordered locus">Selsp_0039</name>
    <name evidence="3" type="ORF">SELSPUOL_01367</name>
</gene>